<dbReference type="Pfam" id="PF01527">
    <property type="entry name" value="HTH_Tnp_1"/>
    <property type="match status" value="1"/>
</dbReference>
<accession>A0A938BHN9</accession>
<evidence type="ECO:0000313" key="1">
    <source>
        <dbReference type="EMBL" id="MBM3273587.1"/>
    </source>
</evidence>
<dbReference type="Gene3D" id="1.10.10.60">
    <property type="entry name" value="Homeodomain-like"/>
    <property type="match status" value="1"/>
</dbReference>
<dbReference type="GO" id="GO:0004803">
    <property type="term" value="F:transposase activity"/>
    <property type="evidence" value="ECO:0007669"/>
    <property type="project" value="InterPro"/>
</dbReference>
<dbReference type="Proteomes" id="UP000703893">
    <property type="component" value="Unassembled WGS sequence"/>
</dbReference>
<dbReference type="EMBL" id="VGJX01000010">
    <property type="protein sequence ID" value="MBM3273587.1"/>
    <property type="molecule type" value="Genomic_DNA"/>
</dbReference>
<gene>
    <name evidence="1" type="ORF">FJZ00_00435</name>
</gene>
<reference evidence="1 2" key="1">
    <citation type="submission" date="2019-03" db="EMBL/GenBank/DDBJ databases">
        <title>Lake Tanganyika Metagenome-Assembled Genomes (MAGs).</title>
        <authorList>
            <person name="Tran P."/>
        </authorList>
    </citation>
    <scope>NUCLEOTIDE SEQUENCE [LARGE SCALE GENOMIC DNA]</scope>
    <source>
        <strain evidence="1">K_DeepCast_65m_m2_236</strain>
    </source>
</reference>
<sequence>MARPSKLTPEVQEAIVGAIAGGATREGAAQAVGVSPAALYNWLKRGRDGVDSAYVEFLEAVTCAEGAFEVNLISKIKELGEKGAVGALQWLAERRIPERWGQRQQVLVLVRNEIEGFFGRLRQGLTEEEYSRVLEVAASAVELDDGEVLELPSAAAGEEEEARGRER</sequence>
<evidence type="ECO:0000313" key="2">
    <source>
        <dbReference type="Proteomes" id="UP000703893"/>
    </source>
</evidence>
<dbReference type="InterPro" id="IPR002514">
    <property type="entry name" value="Transposase_8"/>
</dbReference>
<organism evidence="1 2">
    <name type="scientific">Candidatus Tanganyikabacteria bacterium</name>
    <dbReference type="NCBI Taxonomy" id="2961651"/>
    <lineage>
        <taxon>Bacteria</taxon>
        <taxon>Bacillati</taxon>
        <taxon>Candidatus Sericytochromatia</taxon>
        <taxon>Candidatus Tanganyikabacteria</taxon>
    </lineage>
</organism>
<protein>
    <submittedName>
        <fullName evidence="1">Uncharacterized protein</fullName>
    </submittedName>
</protein>
<comment type="caution">
    <text evidence="1">The sequence shown here is derived from an EMBL/GenBank/DDBJ whole genome shotgun (WGS) entry which is preliminary data.</text>
</comment>
<dbReference type="GO" id="GO:0006313">
    <property type="term" value="P:DNA transposition"/>
    <property type="evidence" value="ECO:0007669"/>
    <property type="project" value="InterPro"/>
</dbReference>
<dbReference type="GO" id="GO:0003677">
    <property type="term" value="F:DNA binding"/>
    <property type="evidence" value="ECO:0007669"/>
    <property type="project" value="InterPro"/>
</dbReference>
<dbReference type="AlphaFoldDB" id="A0A938BHN9"/>
<proteinExistence type="predicted"/>
<name>A0A938BHN9_9BACT</name>